<dbReference type="OrthoDB" id="6264717at2"/>
<evidence type="ECO:0000256" key="1">
    <source>
        <dbReference type="SAM" id="SignalP"/>
    </source>
</evidence>
<proteinExistence type="predicted"/>
<evidence type="ECO:0000313" key="3">
    <source>
        <dbReference type="Proteomes" id="UP000321907"/>
    </source>
</evidence>
<dbReference type="Proteomes" id="UP000321907">
    <property type="component" value="Unassembled WGS sequence"/>
</dbReference>
<dbReference type="RefSeq" id="WP_147932093.1">
    <property type="nucleotide sequence ID" value="NZ_VOXD01000032.1"/>
</dbReference>
<feature type="chain" id="PRO_5022703585" evidence="1">
    <location>
        <begin position="23"/>
        <end position="226"/>
    </location>
</feature>
<gene>
    <name evidence="2" type="ORF">FUA23_17670</name>
</gene>
<keyword evidence="1" id="KW-0732">Signal</keyword>
<dbReference type="InterPro" id="IPR008972">
    <property type="entry name" value="Cupredoxin"/>
</dbReference>
<keyword evidence="3" id="KW-1185">Reference proteome</keyword>
<comment type="caution">
    <text evidence="2">The sequence shown here is derived from an EMBL/GenBank/DDBJ whole genome shotgun (WGS) entry which is preliminary data.</text>
</comment>
<reference evidence="2 3" key="1">
    <citation type="submission" date="2019-08" db="EMBL/GenBank/DDBJ databases">
        <title>Lewinella sp. strain SSH13 Genome sequencing and assembly.</title>
        <authorList>
            <person name="Kim I."/>
        </authorList>
    </citation>
    <scope>NUCLEOTIDE SEQUENCE [LARGE SCALE GENOMIC DNA]</scope>
    <source>
        <strain evidence="2 3">SSH13</strain>
    </source>
</reference>
<accession>A0A5C7FCA9</accession>
<sequence>MKNFAKLLSLLVLVFAASAVGAQHMAAKGKKMKGKATPTVIKLDQVEGEYTTTQLNLVPGDYIFEVTNTEVDKDLGFYLQDKDGAQVENSGLANLIGKGQTSRTGVVTLTEGSFQYSCPLNPTPHYAVNVGTPKTIKLTQKEGVYNEGNLELAAGYYVFEVTNKKVAKDLGFYLQDETGAQVQNSGLKELVGKGETNTTGLVFLTPGNYQYSCPLNPTPHYSVTVK</sequence>
<feature type="signal peptide" evidence="1">
    <location>
        <begin position="1"/>
        <end position="22"/>
    </location>
</feature>
<dbReference type="AlphaFoldDB" id="A0A5C7FCA9"/>
<organism evidence="2 3">
    <name type="scientific">Neolewinella aurantiaca</name>
    <dbReference type="NCBI Taxonomy" id="2602767"/>
    <lineage>
        <taxon>Bacteria</taxon>
        <taxon>Pseudomonadati</taxon>
        <taxon>Bacteroidota</taxon>
        <taxon>Saprospiria</taxon>
        <taxon>Saprospirales</taxon>
        <taxon>Lewinellaceae</taxon>
        <taxon>Neolewinella</taxon>
    </lineage>
</organism>
<dbReference type="EMBL" id="VOXD01000032">
    <property type="protein sequence ID" value="TXF87759.1"/>
    <property type="molecule type" value="Genomic_DNA"/>
</dbReference>
<protein>
    <submittedName>
        <fullName evidence="2">Uncharacterized protein</fullName>
    </submittedName>
</protein>
<dbReference type="Gene3D" id="2.60.40.420">
    <property type="entry name" value="Cupredoxins - blue copper proteins"/>
    <property type="match status" value="1"/>
</dbReference>
<name>A0A5C7FCA9_9BACT</name>
<evidence type="ECO:0000313" key="2">
    <source>
        <dbReference type="EMBL" id="TXF87759.1"/>
    </source>
</evidence>